<dbReference type="InterPro" id="IPR029044">
    <property type="entry name" value="Nucleotide-diphossugar_trans"/>
</dbReference>
<comment type="caution">
    <text evidence="2">The sequence shown here is derived from an EMBL/GenBank/DDBJ whole genome shotgun (WGS) entry which is preliminary data.</text>
</comment>
<sequence>MKRPLISIVTPSFNQAGFLEQTIRSVLSQAGRGSRFDLQYFVIDGGSTDHTVDVIGRYESELAGWCSEPDRGQTHAINKGFQRCDGDLLAYINSDDYYLPGAFEAVVDAWEADPQRDFIFGTCHHVDEAGELIRPQTATITSFVEMLDLWQHWLRYFDNRNFVQPEVFWTRRLSRQLGGFNESRHFAMDFDYWLRGFDAGMRIHQIDQPLSAFRIHGAQKTSQIDQTRLELMAIVDPYLQRPDPRIDSQDRERMIALNAMERAMILQREQSSTIKLRMLAKLAAKHPVLLQQRSYWRHLRRSGKRLVRWPAQRRAA</sequence>
<dbReference type="PANTHER" id="PTHR22916">
    <property type="entry name" value="GLYCOSYLTRANSFERASE"/>
    <property type="match status" value="1"/>
</dbReference>
<accession>A0A5C5YC59</accession>
<dbReference type="OrthoDB" id="9784574at2"/>
<reference evidence="2 3" key="1">
    <citation type="submission" date="2019-02" db="EMBL/GenBank/DDBJ databases">
        <title>Deep-cultivation of Planctomycetes and their phenomic and genomic characterization uncovers novel biology.</title>
        <authorList>
            <person name="Wiegand S."/>
            <person name="Jogler M."/>
            <person name="Boedeker C."/>
            <person name="Pinto D."/>
            <person name="Vollmers J."/>
            <person name="Rivas-Marin E."/>
            <person name="Kohn T."/>
            <person name="Peeters S.H."/>
            <person name="Heuer A."/>
            <person name="Rast P."/>
            <person name="Oberbeckmann S."/>
            <person name="Bunk B."/>
            <person name="Jeske O."/>
            <person name="Meyerdierks A."/>
            <person name="Storesund J.E."/>
            <person name="Kallscheuer N."/>
            <person name="Luecker S."/>
            <person name="Lage O.M."/>
            <person name="Pohl T."/>
            <person name="Merkel B.J."/>
            <person name="Hornburger P."/>
            <person name="Mueller R.-W."/>
            <person name="Bruemmer F."/>
            <person name="Labrenz M."/>
            <person name="Spormann A.M."/>
            <person name="Op Den Camp H."/>
            <person name="Overmann J."/>
            <person name="Amann R."/>
            <person name="Jetten M.S.M."/>
            <person name="Mascher T."/>
            <person name="Medema M.H."/>
            <person name="Devos D.P."/>
            <person name="Kaster A.-K."/>
            <person name="Ovreas L."/>
            <person name="Rohde M."/>
            <person name="Galperin M.Y."/>
            <person name="Jogler C."/>
        </authorList>
    </citation>
    <scope>NUCLEOTIDE SEQUENCE [LARGE SCALE GENOMIC DNA]</scope>
    <source>
        <strain evidence="2 3">Pan14r</strain>
    </source>
</reference>
<gene>
    <name evidence="2" type="primary">kfoC_2</name>
    <name evidence="2" type="ORF">Pan14r_48380</name>
</gene>
<name>A0A5C5YC59_9PLAN</name>
<dbReference type="AlphaFoldDB" id="A0A5C5YC59"/>
<dbReference type="CDD" id="cd06433">
    <property type="entry name" value="GT_2_WfgS_like"/>
    <property type="match status" value="1"/>
</dbReference>
<dbReference type="InterPro" id="IPR001173">
    <property type="entry name" value="Glyco_trans_2-like"/>
</dbReference>
<evidence type="ECO:0000259" key="1">
    <source>
        <dbReference type="Pfam" id="PF00535"/>
    </source>
</evidence>
<keyword evidence="3" id="KW-1185">Reference proteome</keyword>
<dbReference type="SUPFAM" id="SSF53448">
    <property type="entry name" value="Nucleotide-diphospho-sugar transferases"/>
    <property type="match status" value="1"/>
</dbReference>
<dbReference type="RefSeq" id="WP_146440360.1">
    <property type="nucleotide sequence ID" value="NZ_SJPL01000001.1"/>
</dbReference>
<protein>
    <submittedName>
        <fullName evidence="2">Chondroitin synthase</fullName>
    </submittedName>
</protein>
<dbReference type="PANTHER" id="PTHR22916:SF65">
    <property type="entry name" value="SLR1065 PROTEIN"/>
    <property type="match status" value="1"/>
</dbReference>
<dbReference type="EMBL" id="SJPL01000001">
    <property type="protein sequence ID" value="TWT72518.1"/>
    <property type="molecule type" value="Genomic_DNA"/>
</dbReference>
<dbReference type="Proteomes" id="UP000317238">
    <property type="component" value="Unassembled WGS sequence"/>
</dbReference>
<proteinExistence type="predicted"/>
<dbReference type="Gene3D" id="3.90.550.10">
    <property type="entry name" value="Spore Coat Polysaccharide Biosynthesis Protein SpsA, Chain A"/>
    <property type="match status" value="1"/>
</dbReference>
<evidence type="ECO:0000313" key="3">
    <source>
        <dbReference type="Proteomes" id="UP000317238"/>
    </source>
</evidence>
<organism evidence="2 3">
    <name type="scientific">Crateriforma conspicua</name>
    <dbReference type="NCBI Taxonomy" id="2527996"/>
    <lineage>
        <taxon>Bacteria</taxon>
        <taxon>Pseudomonadati</taxon>
        <taxon>Planctomycetota</taxon>
        <taxon>Planctomycetia</taxon>
        <taxon>Planctomycetales</taxon>
        <taxon>Planctomycetaceae</taxon>
        <taxon>Crateriforma</taxon>
    </lineage>
</organism>
<dbReference type="GO" id="GO:0016758">
    <property type="term" value="F:hexosyltransferase activity"/>
    <property type="evidence" value="ECO:0007669"/>
    <property type="project" value="UniProtKB-ARBA"/>
</dbReference>
<evidence type="ECO:0000313" key="2">
    <source>
        <dbReference type="EMBL" id="TWT72518.1"/>
    </source>
</evidence>
<feature type="domain" description="Glycosyltransferase 2-like" evidence="1">
    <location>
        <begin position="7"/>
        <end position="150"/>
    </location>
</feature>
<dbReference type="Pfam" id="PF00535">
    <property type="entry name" value="Glycos_transf_2"/>
    <property type="match status" value="1"/>
</dbReference>